<comment type="caution">
    <text evidence="4">The sequence shown here is derived from an EMBL/GenBank/DDBJ whole genome shotgun (WGS) entry which is preliminary data.</text>
</comment>
<reference evidence="4" key="1">
    <citation type="submission" date="2021-05" db="EMBL/GenBank/DDBJ databases">
        <title>The genome of the haptophyte Pavlova lutheri (Diacronema luteri, Pavlovales) - a model for lipid biosynthesis in eukaryotic algae.</title>
        <authorList>
            <person name="Hulatt C.J."/>
            <person name="Posewitz M.C."/>
        </authorList>
    </citation>
    <scope>NUCLEOTIDE SEQUENCE</scope>
    <source>
        <strain evidence="4">NIVA-4/92</strain>
    </source>
</reference>
<evidence type="ECO:0000313" key="5">
    <source>
        <dbReference type="Proteomes" id="UP000751190"/>
    </source>
</evidence>
<evidence type="ECO:0000256" key="1">
    <source>
        <dbReference type="SAM" id="MobiDB-lite"/>
    </source>
</evidence>
<feature type="region of interest" description="Disordered" evidence="1">
    <location>
        <begin position="307"/>
        <end position="386"/>
    </location>
</feature>
<dbReference type="Proteomes" id="UP000751190">
    <property type="component" value="Unassembled WGS sequence"/>
</dbReference>
<evidence type="ECO:0000259" key="2">
    <source>
        <dbReference type="Pfam" id="PF10979"/>
    </source>
</evidence>
<dbReference type="EMBL" id="JAGTXO010000007">
    <property type="protein sequence ID" value="KAG8466961.1"/>
    <property type="molecule type" value="Genomic_DNA"/>
</dbReference>
<keyword evidence="5" id="KW-1185">Reference proteome</keyword>
<organism evidence="4 5">
    <name type="scientific">Diacronema lutheri</name>
    <name type="common">Unicellular marine alga</name>
    <name type="synonym">Monochrysis lutheri</name>
    <dbReference type="NCBI Taxonomy" id="2081491"/>
    <lineage>
        <taxon>Eukaryota</taxon>
        <taxon>Haptista</taxon>
        <taxon>Haptophyta</taxon>
        <taxon>Pavlovophyceae</taxon>
        <taxon>Pavlovales</taxon>
        <taxon>Pavlovaceae</taxon>
        <taxon>Diacronema</taxon>
    </lineage>
</organism>
<sequence>MDDDDSDSSEGVQLTAERTQVEAREERMARARVEGRHIDLTGGGDGGDDGDEWRPSTPGARGARPRKRARVRGKRGDDVTAATICARVVSGPIGGATGCAPPSPREGEEDAELAAIKRRVKKMLARGLHAGTPEAEANSAMRLAERLLHRFNLDKARLLADAEEEGSAGAAASLAGGSASVELYNPCTNRGVNIPEWTSNAAAAAAENFSVRWYFNRDAAIGLSSFTFYGVTSGAQLAAVAFSAVCNRIVKMGAAHEVDPSEFARRGGAELSGVRSAAAFTKAARESYRRGLALGLFDAVSAAKRERAERNRRRLSTARARVSSGEAWRQTASDEESDSDAAADDDESAAADARSTPADGERRSEQGKGERRTPAAAQAEHAACAPGDVELAEGESRARAALVKLERQQAASHALVAHSEKIFEQQLHAAGINKLSRARARQRSTVHRHLGAHFAEGRCDADKININQREIALKDIKDPGPL</sequence>
<feature type="domain" description="DUF2786" evidence="2">
    <location>
        <begin position="116"/>
        <end position="154"/>
    </location>
</feature>
<dbReference type="InterPro" id="IPR024498">
    <property type="entry name" value="DUF2786"/>
</dbReference>
<dbReference type="Pfam" id="PF23771">
    <property type="entry name" value="DUF7168"/>
    <property type="match status" value="1"/>
</dbReference>
<protein>
    <recommendedName>
        <fullName evidence="6">DUF2786 domain-containing protein</fullName>
    </recommendedName>
</protein>
<dbReference type="InterPro" id="IPR055592">
    <property type="entry name" value="DUF7168"/>
</dbReference>
<dbReference type="AlphaFoldDB" id="A0A8J5XDY0"/>
<feature type="domain" description="DUF7168" evidence="3">
    <location>
        <begin position="187"/>
        <end position="321"/>
    </location>
</feature>
<proteinExistence type="predicted"/>
<feature type="region of interest" description="Disordered" evidence="1">
    <location>
        <begin position="1"/>
        <end position="75"/>
    </location>
</feature>
<name>A0A8J5XDY0_DIALT</name>
<gene>
    <name evidence="4" type="ORF">KFE25_008340</name>
</gene>
<evidence type="ECO:0000313" key="4">
    <source>
        <dbReference type="EMBL" id="KAG8466961.1"/>
    </source>
</evidence>
<feature type="compositionally biased region" description="Polar residues" evidence="1">
    <location>
        <begin position="9"/>
        <end position="18"/>
    </location>
</feature>
<evidence type="ECO:0000259" key="3">
    <source>
        <dbReference type="Pfam" id="PF23771"/>
    </source>
</evidence>
<feature type="compositionally biased region" description="Basic and acidic residues" evidence="1">
    <location>
        <begin position="19"/>
        <end position="39"/>
    </location>
</feature>
<evidence type="ECO:0008006" key="6">
    <source>
        <dbReference type="Google" id="ProtNLM"/>
    </source>
</evidence>
<dbReference type="Pfam" id="PF10979">
    <property type="entry name" value="DUF2786"/>
    <property type="match status" value="1"/>
</dbReference>
<accession>A0A8J5XDY0</accession>
<feature type="compositionally biased region" description="Basic residues" evidence="1">
    <location>
        <begin position="63"/>
        <end position="73"/>
    </location>
</feature>
<feature type="compositionally biased region" description="Acidic residues" evidence="1">
    <location>
        <begin position="333"/>
        <end position="349"/>
    </location>
</feature>
<dbReference type="OrthoDB" id="1888118at2759"/>
<feature type="compositionally biased region" description="Basic and acidic residues" evidence="1">
    <location>
        <begin position="359"/>
        <end position="373"/>
    </location>
</feature>
<feature type="compositionally biased region" description="Low complexity" evidence="1">
    <location>
        <begin position="375"/>
        <end position="385"/>
    </location>
</feature>